<dbReference type="InterPro" id="IPR003682">
    <property type="entry name" value="rRNA_ssu_MeTfrase_G"/>
</dbReference>
<comment type="caution">
    <text evidence="6">Lacks conserved residue(s) required for the propagation of feature annotation.</text>
</comment>
<dbReference type="PANTHER" id="PTHR31760:SF0">
    <property type="entry name" value="S-ADENOSYL-L-METHIONINE-DEPENDENT METHYLTRANSFERASES SUPERFAMILY PROTEIN"/>
    <property type="match status" value="1"/>
</dbReference>
<protein>
    <recommendedName>
        <fullName evidence="6">Ribosomal RNA small subunit methyltransferase G</fullName>
        <ecNumber evidence="6">2.1.1.-</ecNumber>
    </recommendedName>
    <alternativeName>
        <fullName evidence="6">16S rRNA 7-methylguanosine methyltransferase</fullName>
        <shortName evidence="6">16S rRNA m7G methyltransferase</shortName>
    </alternativeName>
</protein>
<evidence type="ECO:0000256" key="3">
    <source>
        <dbReference type="ARBA" id="ARBA00022603"/>
    </source>
</evidence>
<gene>
    <name evidence="6 7" type="primary">rsmG</name>
    <name evidence="7" type="ORF">FYJ80_08665</name>
</gene>
<evidence type="ECO:0000256" key="2">
    <source>
        <dbReference type="ARBA" id="ARBA00022552"/>
    </source>
</evidence>
<dbReference type="GO" id="GO:0005829">
    <property type="term" value="C:cytosol"/>
    <property type="evidence" value="ECO:0007669"/>
    <property type="project" value="TreeGrafter"/>
</dbReference>
<keyword evidence="1 6" id="KW-0963">Cytoplasm</keyword>
<dbReference type="NCBIfam" id="TIGR00138">
    <property type="entry name" value="rsmG_gidB"/>
    <property type="match status" value="1"/>
</dbReference>
<proteinExistence type="inferred from homology"/>
<feature type="binding site" evidence="6">
    <location>
        <position position="80"/>
    </location>
    <ligand>
        <name>S-adenosyl-L-methionine</name>
        <dbReference type="ChEBI" id="CHEBI:59789"/>
    </ligand>
</feature>
<feature type="binding site" evidence="6">
    <location>
        <position position="138"/>
    </location>
    <ligand>
        <name>S-adenosyl-L-methionine</name>
        <dbReference type="ChEBI" id="CHEBI:59789"/>
    </ligand>
</feature>
<organism evidence="7 8">
    <name type="scientific">Bullifex porci</name>
    <dbReference type="NCBI Taxonomy" id="2606638"/>
    <lineage>
        <taxon>Bacteria</taxon>
        <taxon>Pseudomonadati</taxon>
        <taxon>Spirochaetota</taxon>
        <taxon>Spirochaetia</taxon>
        <taxon>Spirochaetales</taxon>
        <taxon>Spirochaetaceae</taxon>
        <taxon>Bullifex</taxon>
    </lineage>
</organism>
<keyword evidence="5 6" id="KW-0949">S-adenosyl-L-methionine</keyword>
<dbReference type="Pfam" id="PF02527">
    <property type="entry name" value="GidB"/>
    <property type="match status" value="1"/>
</dbReference>
<comment type="subcellular location">
    <subcellularLocation>
        <location evidence="6">Cytoplasm</location>
    </subcellularLocation>
</comment>
<feature type="binding site" evidence="6">
    <location>
        <position position="75"/>
    </location>
    <ligand>
        <name>S-adenosyl-L-methionine</name>
        <dbReference type="ChEBI" id="CHEBI:59789"/>
    </ligand>
</feature>
<comment type="similarity">
    <text evidence="6">Belongs to the methyltransferase superfamily. RNA methyltransferase RsmG family.</text>
</comment>
<evidence type="ECO:0000313" key="8">
    <source>
        <dbReference type="Proteomes" id="UP000460549"/>
    </source>
</evidence>
<keyword evidence="3 6" id="KW-0489">Methyltransferase</keyword>
<comment type="caution">
    <text evidence="7">The sequence shown here is derived from an EMBL/GenBank/DDBJ whole genome shotgun (WGS) entry which is preliminary data.</text>
</comment>
<dbReference type="SUPFAM" id="SSF53335">
    <property type="entry name" value="S-adenosyl-L-methionine-dependent methyltransferases"/>
    <property type="match status" value="1"/>
</dbReference>
<dbReference type="HAMAP" id="MF_00074">
    <property type="entry name" value="16SrRNA_methyltr_G"/>
    <property type="match status" value="1"/>
</dbReference>
<sequence length="205" mass="23551">MDLLLEGAEKLKLDLTSLQRERLEKYISEIELFNPIYKLVSYQDKDELIIRHILDSLAGVKVFEALEGSSIADLGTGAGFPGVVLAIMLDRPIVLVERMKRRVDFLKNVILRCNLKNVRIVSKDVSEVEERFDIVTCRAFHPIFDIIDDVDRILSPNGVFAPYKGKKSYLYSEIENLSNWDVSITNLHVPFLDEERIIALMRKKN</sequence>
<evidence type="ECO:0000256" key="4">
    <source>
        <dbReference type="ARBA" id="ARBA00022679"/>
    </source>
</evidence>
<reference evidence="7 8" key="1">
    <citation type="submission" date="2019-08" db="EMBL/GenBank/DDBJ databases">
        <title>In-depth cultivation of the pig gut microbiome towards novel bacterial diversity and tailored functional studies.</title>
        <authorList>
            <person name="Wylensek D."/>
            <person name="Hitch T.C.A."/>
            <person name="Clavel T."/>
        </authorList>
    </citation>
    <scope>NUCLEOTIDE SEQUENCE [LARGE SCALE GENOMIC DNA]</scope>
    <source>
        <strain evidence="7 8">NM-380-WT-3C1</strain>
    </source>
</reference>
<comment type="function">
    <text evidence="6">Specifically methylates the N7 position of a guanine in 16S rRNA.</text>
</comment>
<name>A0A7X2PDA9_9SPIO</name>
<keyword evidence="8" id="KW-1185">Reference proteome</keyword>
<dbReference type="InterPro" id="IPR029063">
    <property type="entry name" value="SAM-dependent_MTases_sf"/>
</dbReference>
<dbReference type="Proteomes" id="UP000460549">
    <property type="component" value="Unassembled WGS sequence"/>
</dbReference>
<dbReference type="EC" id="2.1.1.-" evidence="6"/>
<dbReference type="PIRSF" id="PIRSF003078">
    <property type="entry name" value="GidB"/>
    <property type="match status" value="1"/>
</dbReference>
<accession>A0A7X2PDA9</accession>
<dbReference type="CDD" id="cd02440">
    <property type="entry name" value="AdoMet_MTases"/>
    <property type="match status" value="1"/>
</dbReference>
<dbReference type="AlphaFoldDB" id="A0A7X2PDA9"/>
<dbReference type="Gene3D" id="3.40.50.150">
    <property type="entry name" value="Vaccinia Virus protein VP39"/>
    <property type="match status" value="1"/>
</dbReference>
<evidence type="ECO:0000256" key="5">
    <source>
        <dbReference type="ARBA" id="ARBA00022691"/>
    </source>
</evidence>
<dbReference type="EMBL" id="VUNN01000018">
    <property type="protein sequence ID" value="MSU06840.1"/>
    <property type="molecule type" value="Genomic_DNA"/>
</dbReference>
<evidence type="ECO:0000256" key="1">
    <source>
        <dbReference type="ARBA" id="ARBA00022490"/>
    </source>
</evidence>
<evidence type="ECO:0000313" key="7">
    <source>
        <dbReference type="EMBL" id="MSU06840.1"/>
    </source>
</evidence>
<dbReference type="GO" id="GO:0070043">
    <property type="term" value="F:rRNA (guanine-N7-)-methyltransferase activity"/>
    <property type="evidence" value="ECO:0007669"/>
    <property type="project" value="UniProtKB-UniRule"/>
</dbReference>
<dbReference type="PANTHER" id="PTHR31760">
    <property type="entry name" value="S-ADENOSYL-L-METHIONINE-DEPENDENT METHYLTRANSFERASES SUPERFAMILY PROTEIN"/>
    <property type="match status" value="1"/>
</dbReference>
<evidence type="ECO:0000256" key="6">
    <source>
        <dbReference type="HAMAP-Rule" id="MF_00074"/>
    </source>
</evidence>
<keyword evidence="4 6" id="KW-0808">Transferase</keyword>
<keyword evidence="2 6" id="KW-0698">rRNA processing</keyword>
<dbReference type="RefSeq" id="WP_154426033.1">
    <property type="nucleotide sequence ID" value="NZ_VUNN01000018.1"/>
</dbReference>